<evidence type="ECO:0000313" key="9">
    <source>
        <dbReference type="Proteomes" id="UP000054618"/>
    </source>
</evidence>
<dbReference type="AlphaFoldDB" id="A0A0W0Y5E7"/>
<reference evidence="8 9" key="1">
    <citation type="submission" date="2015-11" db="EMBL/GenBank/DDBJ databases">
        <title>Genomic analysis of 38 Legionella species identifies large and diverse effector repertoires.</title>
        <authorList>
            <person name="Burstein D."/>
            <person name="Amaro F."/>
            <person name="Zusman T."/>
            <person name="Lifshitz Z."/>
            <person name="Cohen O."/>
            <person name="Gilbert J.A."/>
            <person name="Pupko T."/>
            <person name="Shuman H.A."/>
            <person name="Segal G."/>
        </authorList>
    </citation>
    <scope>NUCLEOTIDE SEQUENCE [LARGE SCALE GENOMIC DNA]</scope>
    <source>
        <strain evidence="8 9">CDC#1442-AUS-E</strain>
    </source>
</reference>
<dbReference type="RefSeq" id="WP_058507135.1">
    <property type="nucleotide sequence ID" value="NZ_CAAAIK010000006.1"/>
</dbReference>
<keyword evidence="4" id="KW-0256">Endoplasmic reticulum</keyword>
<evidence type="ECO:0000256" key="3">
    <source>
        <dbReference type="ARBA" id="ARBA00022692"/>
    </source>
</evidence>
<dbReference type="OrthoDB" id="273988at2"/>
<feature type="transmembrane region" description="Helical" evidence="7">
    <location>
        <begin position="320"/>
        <end position="341"/>
    </location>
</feature>
<dbReference type="Pfam" id="PF07787">
    <property type="entry name" value="TMEM43"/>
    <property type="match status" value="1"/>
</dbReference>
<feature type="transmembrane region" description="Helical" evidence="7">
    <location>
        <begin position="347"/>
        <end position="363"/>
    </location>
</feature>
<dbReference type="EMBL" id="LNYS01000006">
    <property type="protein sequence ID" value="KTD52209.1"/>
    <property type="molecule type" value="Genomic_DNA"/>
</dbReference>
<evidence type="ECO:0000256" key="6">
    <source>
        <dbReference type="ARBA" id="ARBA00023136"/>
    </source>
</evidence>
<evidence type="ECO:0000313" key="8">
    <source>
        <dbReference type="EMBL" id="KTD52209.1"/>
    </source>
</evidence>
<dbReference type="Proteomes" id="UP000054618">
    <property type="component" value="Unassembled WGS sequence"/>
</dbReference>
<protein>
    <recommendedName>
        <fullName evidence="10">Transmembrane protein</fullName>
    </recommendedName>
</protein>
<organism evidence="8 9">
    <name type="scientific">Legionella quinlivanii</name>
    <dbReference type="NCBI Taxonomy" id="45073"/>
    <lineage>
        <taxon>Bacteria</taxon>
        <taxon>Pseudomonadati</taxon>
        <taxon>Pseudomonadota</taxon>
        <taxon>Gammaproteobacteria</taxon>
        <taxon>Legionellales</taxon>
        <taxon>Legionellaceae</taxon>
        <taxon>Legionella</taxon>
    </lineage>
</organism>
<dbReference type="InterPro" id="IPR012430">
    <property type="entry name" value="TMEM43_fam"/>
</dbReference>
<dbReference type="PANTHER" id="PTHR13416:SF2">
    <property type="entry name" value="TRANSMEMBRANE PROTEIN 43"/>
    <property type="match status" value="1"/>
</dbReference>
<evidence type="ECO:0008006" key="10">
    <source>
        <dbReference type="Google" id="ProtNLM"/>
    </source>
</evidence>
<evidence type="ECO:0000256" key="7">
    <source>
        <dbReference type="SAM" id="Phobius"/>
    </source>
</evidence>
<keyword evidence="6 7" id="KW-0472">Membrane</keyword>
<feature type="transmembrane region" description="Helical" evidence="7">
    <location>
        <begin position="279"/>
        <end position="299"/>
    </location>
</feature>
<accession>A0A0W0Y5E7</accession>
<evidence type="ECO:0000256" key="4">
    <source>
        <dbReference type="ARBA" id="ARBA00022824"/>
    </source>
</evidence>
<feature type="transmembrane region" description="Helical" evidence="7">
    <location>
        <begin position="18"/>
        <end position="37"/>
    </location>
</feature>
<proteinExistence type="predicted"/>
<dbReference type="STRING" id="45073.Lqui_1053"/>
<comment type="caution">
    <text evidence="8">The sequence shown here is derived from an EMBL/GenBank/DDBJ whole genome shotgun (WGS) entry which is preliminary data.</text>
</comment>
<keyword evidence="5 7" id="KW-1133">Transmembrane helix</keyword>
<gene>
    <name evidence="8" type="ORF">Lqui_1053</name>
</gene>
<comment type="subcellular location">
    <subcellularLocation>
        <location evidence="1">Endomembrane system</location>
        <topology evidence="1">Multi-pass membrane protein</topology>
    </subcellularLocation>
    <subcellularLocation>
        <location evidence="2">Endoplasmic reticulum membrane</location>
    </subcellularLocation>
</comment>
<name>A0A0W0Y5E7_9GAMM</name>
<dbReference type="PATRIC" id="fig|45073.5.peg.1111"/>
<keyword evidence="3 7" id="KW-0812">Transmembrane</keyword>
<dbReference type="GO" id="GO:0006629">
    <property type="term" value="P:lipid metabolic process"/>
    <property type="evidence" value="ECO:0007669"/>
    <property type="project" value="TreeGrafter"/>
</dbReference>
<evidence type="ECO:0000256" key="1">
    <source>
        <dbReference type="ARBA" id="ARBA00004127"/>
    </source>
</evidence>
<dbReference type="PANTHER" id="PTHR13416">
    <property type="match status" value="1"/>
</dbReference>
<dbReference type="GO" id="GO:0071763">
    <property type="term" value="P:nuclear membrane organization"/>
    <property type="evidence" value="ECO:0007669"/>
    <property type="project" value="TreeGrafter"/>
</dbReference>
<keyword evidence="9" id="KW-1185">Reference proteome</keyword>
<sequence>MVQDLPPHSWGSRLKDTLVGLICGLLCIGLASYLIFWNERTGYRYDYSLDETQSLVTSIPNRPVNNDNNQNVVYVQGDATTNRTLSDLQLNITVDGLALKRQVFIYQWQEEIDTDHEQPRYRYFTGWAEKLILSSSFQEANSHPNPTTLPIESLYQYAEDAALGDFVLPSTVIDAIPDVSNVDLTKVDLLALQQKVNKPAHLINNEIYLGADPKEPQVGDMRIKVTAVFPQKISVVAQQNGNTLQAYQTAAGDSILLVASGDVSEERMFDEARERSPGVVWFLRFFCLLLCVTGVSLLLKIMMVFADKASFARKIIHPGATLVSAIAGGSLWSFITAIAIAPLQIEITLVLLAITVAGVYLLTRIHPKG</sequence>
<evidence type="ECO:0000256" key="5">
    <source>
        <dbReference type="ARBA" id="ARBA00022989"/>
    </source>
</evidence>
<evidence type="ECO:0000256" key="2">
    <source>
        <dbReference type="ARBA" id="ARBA00004586"/>
    </source>
</evidence>
<dbReference type="GO" id="GO:0012505">
    <property type="term" value="C:endomembrane system"/>
    <property type="evidence" value="ECO:0007669"/>
    <property type="project" value="UniProtKB-SubCell"/>
</dbReference>